<proteinExistence type="predicted"/>
<reference evidence="2 3" key="1">
    <citation type="submission" date="2024-02" db="EMBL/GenBank/DDBJ databases">
        <authorList>
            <person name="Chen Y."/>
            <person name="Shah S."/>
            <person name="Dougan E. K."/>
            <person name="Thang M."/>
            <person name="Chan C."/>
        </authorList>
    </citation>
    <scope>NUCLEOTIDE SEQUENCE [LARGE SCALE GENOMIC DNA]</scope>
</reference>
<evidence type="ECO:0000313" key="2">
    <source>
        <dbReference type="EMBL" id="CAK9014995.1"/>
    </source>
</evidence>
<dbReference type="EMBL" id="CAXAMN010005681">
    <property type="protein sequence ID" value="CAK9014995.1"/>
    <property type="molecule type" value="Genomic_DNA"/>
</dbReference>
<dbReference type="SUPFAM" id="SSF53474">
    <property type="entry name" value="alpha/beta-Hydrolases"/>
    <property type="match status" value="1"/>
</dbReference>
<keyword evidence="1" id="KW-0732">Signal</keyword>
<protein>
    <recommendedName>
        <fullName evidence="4">AB hydrolase-1 domain-containing protein</fullName>
    </recommendedName>
</protein>
<dbReference type="InterPro" id="IPR029058">
    <property type="entry name" value="AB_hydrolase_fold"/>
</dbReference>
<organism evidence="2 3">
    <name type="scientific">Durusdinium trenchii</name>
    <dbReference type="NCBI Taxonomy" id="1381693"/>
    <lineage>
        <taxon>Eukaryota</taxon>
        <taxon>Sar</taxon>
        <taxon>Alveolata</taxon>
        <taxon>Dinophyceae</taxon>
        <taxon>Suessiales</taxon>
        <taxon>Symbiodiniaceae</taxon>
        <taxon>Durusdinium</taxon>
    </lineage>
</organism>
<name>A0ABP0JKQ0_9DINO</name>
<feature type="signal peptide" evidence="1">
    <location>
        <begin position="1"/>
        <end position="21"/>
    </location>
</feature>
<dbReference type="Gene3D" id="3.40.50.1820">
    <property type="entry name" value="alpha/beta hydrolase"/>
    <property type="match status" value="1"/>
</dbReference>
<feature type="chain" id="PRO_5045354470" description="AB hydrolase-1 domain-containing protein" evidence="1">
    <location>
        <begin position="22"/>
        <end position="263"/>
    </location>
</feature>
<comment type="caution">
    <text evidence="2">The sequence shown here is derived from an EMBL/GenBank/DDBJ whole genome shotgun (WGS) entry which is preliminary data.</text>
</comment>
<evidence type="ECO:0008006" key="4">
    <source>
        <dbReference type="Google" id="ProtNLM"/>
    </source>
</evidence>
<keyword evidence="3" id="KW-1185">Reference proteome</keyword>
<evidence type="ECO:0000256" key="1">
    <source>
        <dbReference type="SAM" id="SignalP"/>
    </source>
</evidence>
<evidence type="ECO:0000313" key="3">
    <source>
        <dbReference type="Proteomes" id="UP001642484"/>
    </source>
</evidence>
<gene>
    <name evidence="2" type="ORF">CCMP2556_LOCUS11930</name>
</gene>
<dbReference type="Proteomes" id="UP001642484">
    <property type="component" value="Unassembled WGS sequence"/>
</dbReference>
<accession>A0ABP0JKQ0</accession>
<sequence>MIPKRSWLGVFFAVYIHLWRAHRKLANAQQELSYENLTEPLLDGQLQALDFVDRHGGSNLTEGSLELSSLAADIWHIMDHFGVSEGVLVGHGVGGFLALQYLVEYRKDATRRLPFGFVCVACTAGNLQQVIGRENSLFGRETLRHMRTEELFAYFEFSGEASVSKRLGSKASYAEVRVVLEAKRRAHSDWALRNLSDMLWTLDLHPAISALTLPSSVLLCGSDDRNPQPLALRDAFVSSGTLHHFKMTLASSYKSLLTILWLC</sequence>